<comment type="pathway">
    <text evidence="1 8 9">Sulfur metabolism; glutathione biosynthesis; glutathione from L-cysteine and L-glutamate: step 1/2.</text>
</comment>
<dbReference type="EMBL" id="CP034861">
    <property type="protein sequence ID" value="QCI24460.1"/>
    <property type="molecule type" value="Genomic_DNA"/>
</dbReference>
<evidence type="ECO:0000256" key="4">
    <source>
        <dbReference type="ARBA" id="ARBA00022684"/>
    </source>
</evidence>
<dbReference type="HAMAP" id="MF_00578">
    <property type="entry name" value="Glu_cys_ligase"/>
    <property type="match status" value="1"/>
</dbReference>
<comment type="similarity">
    <text evidence="2 8">Belongs to the glutamate--cysteine ligase type 1 family. Type 1 subfamily.</text>
</comment>
<dbReference type="GO" id="GO:0046872">
    <property type="term" value="F:metal ion binding"/>
    <property type="evidence" value="ECO:0007669"/>
    <property type="project" value="TreeGrafter"/>
</dbReference>
<dbReference type="NCBIfam" id="TIGR01434">
    <property type="entry name" value="glu_cys_ligase"/>
    <property type="match status" value="1"/>
</dbReference>
<keyword evidence="5 8" id="KW-0547">Nucleotide-binding</keyword>
<dbReference type="InterPro" id="IPR006334">
    <property type="entry name" value="Glut_cys_ligase"/>
</dbReference>
<evidence type="ECO:0000256" key="5">
    <source>
        <dbReference type="ARBA" id="ARBA00022741"/>
    </source>
</evidence>
<comment type="catalytic activity">
    <reaction evidence="7 8 9">
        <text>L-cysteine + L-glutamate + ATP = gamma-L-glutamyl-L-cysteine + ADP + phosphate + H(+)</text>
        <dbReference type="Rhea" id="RHEA:13285"/>
        <dbReference type="ChEBI" id="CHEBI:15378"/>
        <dbReference type="ChEBI" id="CHEBI:29985"/>
        <dbReference type="ChEBI" id="CHEBI:30616"/>
        <dbReference type="ChEBI" id="CHEBI:35235"/>
        <dbReference type="ChEBI" id="CHEBI:43474"/>
        <dbReference type="ChEBI" id="CHEBI:58173"/>
        <dbReference type="ChEBI" id="CHEBI:456216"/>
        <dbReference type="EC" id="6.3.2.2"/>
    </reaction>
</comment>
<dbReference type="PANTHER" id="PTHR38761:SF1">
    <property type="entry name" value="GLUTAMATE--CYSTEINE LIGASE"/>
    <property type="match status" value="1"/>
</dbReference>
<keyword evidence="3 8" id="KW-0436">Ligase</keyword>
<protein>
    <recommendedName>
        <fullName evidence="8">Glutamate--cysteine ligase</fullName>
        <ecNumber evidence="8">6.3.2.2</ecNumber>
    </recommendedName>
    <alternativeName>
        <fullName evidence="8">Gamma-ECS</fullName>
        <shortName evidence="8">GCS</shortName>
    </alternativeName>
    <alternativeName>
        <fullName evidence="8">Gamma-glutamylcysteine synthetase</fullName>
    </alternativeName>
</protein>
<dbReference type="GO" id="GO:0006750">
    <property type="term" value="P:glutathione biosynthetic process"/>
    <property type="evidence" value="ECO:0007669"/>
    <property type="project" value="UniProtKB-UniRule"/>
</dbReference>
<feature type="domain" description="Glutamate--cysteine ligase" evidence="10">
    <location>
        <begin position="10"/>
        <end position="381"/>
    </location>
</feature>
<dbReference type="InterPro" id="IPR007370">
    <property type="entry name" value="Glu_cys_ligase"/>
</dbReference>
<dbReference type="PANTHER" id="PTHR38761">
    <property type="entry name" value="GLUTAMATE--CYSTEINE LIGASE"/>
    <property type="match status" value="1"/>
</dbReference>
<dbReference type="GO" id="GO:0004357">
    <property type="term" value="F:glutamate-cysteine ligase activity"/>
    <property type="evidence" value="ECO:0007669"/>
    <property type="project" value="UniProtKB-UniRule"/>
</dbReference>
<dbReference type="InterPro" id="IPR014746">
    <property type="entry name" value="Gln_synth/guanido_kin_cat_dom"/>
</dbReference>
<name>A0A4D6YFM5_9GAMM</name>
<proteinExistence type="inferred from homology"/>
<dbReference type="UniPathway" id="UPA00142">
    <property type="reaction ID" value="UER00209"/>
</dbReference>
<organism evidence="11 12">
    <name type="scientific">Buchnera aphidicola</name>
    <name type="common">Muscaphis stroyani</name>
    <dbReference type="NCBI Taxonomy" id="1241869"/>
    <lineage>
        <taxon>Bacteria</taxon>
        <taxon>Pseudomonadati</taxon>
        <taxon>Pseudomonadota</taxon>
        <taxon>Gammaproteobacteria</taxon>
        <taxon>Enterobacterales</taxon>
        <taxon>Erwiniaceae</taxon>
        <taxon>Buchnera</taxon>
    </lineage>
</organism>
<sequence length="522" mass="61358">MIQDISQKISWLQENPLILKGICRGIERETLRVEKNGHFSKNMHPYLIGSSLTHQWITTDFAENLLEFITPTSTNIDKLMFFLKDLHSFVASSIKNERMWPFSIPYIGNKKTNIKIAQYGNSNLGKMKTTYRIGLKKRYGSFINTIAGVHYNFSLPIKFWKEWNKQQNNKYYNDYISNGYLHLIRNYYRFGWIITYLFGSSPAISSNFIKPKNKKYIFKKYNENVLYLPWATSLRLSDIGYTKTAIEDLNITFNNLNSYTSSLKKALHTSSDKFARLKLKDKKGNFQQLNTNILQMENELYTQIRPKRRLYPGESLINALANRGVEYVEVRSLDTNPFSPIGINKNQILLLDLFLIWCTLIESPEMKKKDFLLASKNWEKIVLEGRKPYQTIYINTKNEKITLIEMGKTIFKDLKMIAKVIDFNDKNTPYYKACQKFMKYLYDPDLTYSSKLLRLILRKGIKFSGLELANQHYKALISRHCSDENLALLKKETKRSHDKQKKIEKEDSLSFREYIKKIILPC</sequence>
<dbReference type="GO" id="GO:0005524">
    <property type="term" value="F:ATP binding"/>
    <property type="evidence" value="ECO:0007669"/>
    <property type="project" value="UniProtKB-KW"/>
</dbReference>
<accession>A0A4D6YFM5</accession>
<dbReference type="RefSeq" id="WP_158343723.1">
    <property type="nucleotide sequence ID" value="NZ_CP034861.1"/>
</dbReference>
<evidence type="ECO:0000256" key="3">
    <source>
        <dbReference type="ARBA" id="ARBA00022598"/>
    </source>
</evidence>
<evidence type="ECO:0000256" key="9">
    <source>
        <dbReference type="RuleBase" id="RU004391"/>
    </source>
</evidence>
<dbReference type="Gene3D" id="3.30.590.20">
    <property type="match status" value="1"/>
</dbReference>
<gene>
    <name evidence="8 11" type="primary">gshA</name>
    <name evidence="11" type="ORF">D9V75_01960</name>
</gene>
<reference evidence="11 12" key="2">
    <citation type="submission" date="2019-05" db="EMBL/GenBank/DDBJ databases">
        <title>Genome evolution of the obligate endosymbiont Buchnera aphidicola.</title>
        <authorList>
            <person name="Moran N.A."/>
        </authorList>
    </citation>
    <scope>NUCLEOTIDE SEQUENCE [LARGE SCALE GENOMIC DNA]</scope>
    <source>
        <strain evidence="11 12">Mst</strain>
    </source>
</reference>
<dbReference type="OrthoDB" id="9803907at2"/>
<dbReference type="Pfam" id="PF04262">
    <property type="entry name" value="Glu_cys_ligase"/>
    <property type="match status" value="1"/>
</dbReference>
<dbReference type="Proteomes" id="UP000298673">
    <property type="component" value="Chromosome"/>
</dbReference>
<evidence type="ECO:0000256" key="6">
    <source>
        <dbReference type="ARBA" id="ARBA00022840"/>
    </source>
</evidence>
<evidence type="ECO:0000313" key="12">
    <source>
        <dbReference type="Proteomes" id="UP000298673"/>
    </source>
</evidence>
<keyword evidence="6 8" id="KW-0067">ATP-binding</keyword>
<dbReference type="GO" id="GO:0005829">
    <property type="term" value="C:cytosol"/>
    <property type="evidence" value="ECO:0007669"/>
    <property type="project" value="TreeGrafter"/>
</dbReference>
<evidence type="ECO:0000256" key="1">
    <source>
        <dbReference type="ARBA" id="ARBA00005006"/>
    </source>
</evidence>
<evidence type="ECO:0000313" key="11">
    <source>
        <dbReference type="EMBL" id="QCI24460.1"/>
    </source>
</evidence>
<dbReference type="SUPFAM" id="SSF55931">
    <property type="entry name" value="Glutamine synthetase/guanido kinase"/>
    <property type="match status" value="1"/>
</dbReference>
<evidence type="ECO:0000256" key="7">
    <source>
        <dbReference type="ARBA" id="ARBA00048819"/>
    </source>
</evidence>
<keyword evidence="4 8" id="KW-0317">Glutathione biosynthesis</keyword>
<evidence type="ECO:0000256" key="8">
    <source>
        <dbReference type="HAMAP-Rule" id="MF_00578"/>
    </source>
</evidence>
<evidence type="ECO:0000256" key="2">
    <source>
        <dbReference type="ARBA" id="ARBA00008772"/>
    </source>
</evidence>
<reference evidence="11 12" key="1">
    <citation type="submission" date="2018-12" db="EMBL/GenBank/DDBJ databases">
        <authorList>
            <person name="Chong R.A."/>
        </authorList>
    </citation>
    <scope>NUCLEOTIDE SEQUENCE [LARGE SCALE GENOMIC DNA]</scope>
    <source>
        <strain evidence="11 12">Mst</strain>
    </source>
</reference>
<evidence type="ECO:0000259" key="10">
    <source>
        <dbReference type="Pfam" id="PF04262"/>
    </source>
</evidence>
<dbReference type="AlphaFoldDB" id="A0A4D6YFM5"/>
<dbReference type="EC" id="6.3.2.2" evidence="8"/>